<evidence type="ECO:0000313" key="2">
    <source>
        <dbReference type="EMBL" id="EKM51923.1"/>
    </source>
</evidence>
<dbReference type="InParanoid" id="K5VKK6"/>
<feature type="domain" description="F-box" evidence="1">
    <location>
        <begin position="22"/>
        <end position="73"/>
    </location>
</feature>
<sequence>MAAWEGQIVAAKRRLNELTPIGRLPSEMLAETFLHRSAGWSTGDQSWIEVSHVCHRWREIALDCPALWGHIYTHTSAWTRELLLRSKQAALDVIISENDEINREDIIHLLVHHLHRMRSINWGLYYNPLDGSDLPRVAPFLRSVTLHNDELDEYGPSTTPFDKIEALPLTHLELVCAPVSWTSNLFRPTLTHLTFRLPSDFPQPVDCNMSEVLGLLRSMPSLQILELANVLPDAGRARVGPDAYVHFTQLRLLNIEASAATMRYFLEHVSFSKDAEITIEYSDLELDHENMEQSMRLLASRFASDSRSKNPVRPLQSLYCARNVAEAWTIDRGLEALSQKHARNAAATKLLQGVHHTLAVRAVDLPFEHSGAFFEMFCRSLPLAETSSAFIDIEGMGDTQWRSAYQSMPHLRELGVTGSSSCHTSLIDLLATVLAATDGALCPSHSNLPVYMFPKLEVLLIRGLHLPLASTDNLGSRGHHLLDTYAKVLRDRSDAGHQLSSLVLVGGSNILQQDVDKFLGTVKEVHCDCISTETSLGPIHMSIPSLTLDDKVRLFVVRPGSRR</sequence>
<dbReference type="Proteomes" id="UP000008370">
    <property type="component" value="Unassembled WGS sequence"/>
</dbReference>
<protein>
    <recommendedName>
        <fullName evidence="1">F-box domain-containing protein</fullName>
    </recommendedName>
</protein>
<gene>
    <name evidence="2" type="ORF">PHACADRAFT_101677</name>
</gene>
<dbReference type="KEGG" id="pco:PHACADRAFT_101677"/>
<accession>K5VKK6</accession>
<evidence type="ECO:0000259" key="1">
    <source>
        <dbReference type="Pfam" id="PF12937"/>
    </source>
</evidence>
<reference evidence="2 3" key="1">
    <citation type="journal article" date="2012" name="BMC Genomics">
        <title>Comparative genomics of the white-rot fungi, Phanerochaete carnosa and P. chrysosporium, to elucidate the genetic basis of the distinct wood types they colonize.</title>
        <authorList>
            <person name="Suzuki H."/>
            <person name="MacDonald J."/>
            <person name="Syed K."/>
            <person name="Salamov A."/>
            <person name="Hori C."/>
            <person name="Aerts A."/>
            <person name="Henrissat B."/>
            <person name="Wiebenga A."/>
            <person name="vanKuyk P.A."/>
            <person name="Barry K."/>
            <person name="Lindquist E."/>
            <person name="LaButti K."/>
            <person name="Lapidus A."/>
            <person name="Lucas S."/>
            <person name="Coutinho P."/>
            <person name="Gong Y."/>
            <person name="Samejima M."/>
            <person name="Mahadevan R."/>
            <person name="Abou-Zaid M."/>
            <person name="de Vries R.P."/>
            <person name="Igarashi K."/>
            <person name="Yadav J.S."/>
            <person name="Grigoriev I.V."/>
            <person name="Master E.R."/>
        </authorList>
    </citation>
    <scope>NUCLEOTIDE SEQUENCE [LARGE SCALE GENOMIC DNA]</scope>
    <source>
        <strain evidence="2 3">HHB-10118-sp</strain>
    </source>
</reference>
<dbReference type="OrthoDB" id="3181669at2759"/>
<dbReference type="InterPro" id="IPR001810">
    <property type="entry name" value="F-box_dom"/>
</dbReference>
<dbReference type="RefSeq" id="XP_007399715.1">
    <property type="nucleotide sequence ID" value="XM_007399653.1"/>
</dbReference>
<dbReference type="GeneID" id="18907204"/>
<name>K5VKK6_PHACS</name>
<dbReference type="HOGENOM" id="CLU_024199_3_0_1"/>
<organism evidence="2 3">
    <name type="scientific">Phanerochaete carnosa (strain HHB-10118-sp)</name>
    <name type="common">White-rot fungus</name>
    <name type="synonym">Peniophora carnosa</name>
    <dbReference type="NCBI Taxonomy" id="650164"/>
    <lineage>
        <taxon>Eukaryota</taxon>
        <taxon>Fungi</taxon>
        <taxon>Dikarya</taxon>
        <taxon>Basidiomycota</taxon>
        <taxon>Agaricomycotina</taxon>
        <taxon>Agaricomycetes</taxon>
        <taxon>Polyporales</taxon>
        <taxon>Phanerochaetaceae</taxon>
        <taxon>Phanerochaete</taxon>
    </lineage>
</organism>
<dbReference type="AlphaFoldDB" id="K5VKK6"/>
<dbReference type="Pfam" id="PF12937">
    <property type="entry name" value="F-box-like"/>
    <property type="match status" value="1"/>
</dbReference>
<keyword evidence="3" id="KW-1185">Reference proteome</keyword>
<evidence type="ECO:0000313" key="3">
    <source>
        <dbReference type="Proteomes" id="UP000008370"/>
    </source>
</evidence>
<dbReference type="Gene3D" id="1.20.1280.50">
    <property type="match status" value="1"/>
</dbReference>
<dbReference type="EMBL" id="JH930476">
    <property type="protein sequence ID" value="EKM51923.1"/>
    <property type="molecule type" value="Genomic_DNA"/>
</dbReference>
<proteinExistence type="predicted"/>